<evidence type="ECO:0000256" key="4">
    <source>
        <dbReference type="ARBA" id="ARBA00022807"/>
    </source>
</evidence>
<proteinExistence type="inferred from homology"/>
<dbReference type="PANTHER" id="PTHR46468:SF1">
    <property type="entry name" value="SENTRIN-SPECIFIC PROTEASE 8"/>
    <property type="match status" value="1"/>
</dbReference>
<dbReference type="InterPro" id="IPR044613">
    <property type="entry name" value="Nep1/2-like"/>
</dbReference>
<evidence type="ECO:0000313" key="7">
    <source>
        <dbReference type="Proteomes" id="UP001295684"/>
    </source>
</evidence>
<dbReference type="GO" id="GO:0000338">
    <property type="term" value="P:protein deneddylation"/>
    <property type="evidence" value="ECO:0007669"/>
    <property type="project" value="TreeGrafter"/>
</dbReference>
<keyword evidence="2" id="KW-0645">Protease</keyword>
<accession>A0AAD1XMX4</accession>
<dbReference type="GO" id="GO:0008234">
    <property type="term" value="F:cysteine-type peptidase activity"/>
    <property type="evidence" value="ECO:0007669"/>
    <property type="project" value="UniProtKB-KW"/>
</dbReference>
<keyword evidence="3" id="KW-0378">Hydrolase</keyword>
<dbReference type="GO" id="GO:0019784">
    <property type="term" value="F:deNEDDylase activity"/>
    <property type="evidence" value="ECO:0007669"/>
    <property type="project" value="InterPro"/>
</dbReference>
<dbReference type="EMBL" id="CAMPGE010017344">
    <property type="protein sequence ID" value="CAI2375838.1"/>
    <property type="molecule type" value="Genomic_DNA"/>
</dbReference>
<dbReference type="Pfam" id="PF02902">
    <property type="entry name" value="Peptidase_C48"/>
    <property type="match status" value="1"/>
</dbReference>
<evidence type="ECO:0000256" key="2">
    <source>
        <dbReference type="ARBA" id="ARBA00022670"/>
    </source>
</evidence>
<keyword evidence="4" id="KW-0788">Thiol protease</keyword>
<dbReference type="AlphaFoldDB" id="A0AAD1XMX4"/>
<evidence type="ECO:0000256" key="3">
    <source>
        <dbReference type="ARBA" id="ARBA00022801"/>
    </source>
</evidence>
<dbReference type="InterPro" id="IPR038765">
    <property type="entry name" value="Papain-like_cys_pep_sf"/>
</dbReference>
<evidence type="ECO:0000259" key="5">
    <source>
        <dbReference type="PROSITE" id="PS50600"/>
    </source>
</evidence>
<dbReference type="GO" id="GO:0006508">
    <property type="term" value="P:proteolysis"/>
    <property type="evidence" value="ECO:0007669"/>
    <property type="project" value="UniProtKB-KW"/>
</dbReference>
<dbReference type="SUPFAM" id="SSF54001">
    <property type="entry name" value="Cysteine proteinases"/>
    <property type="match status" value="1"/>
</dbReference>
<organism evidence="6 7">
    <name type="scientific">Euplotes crassus</name>
    <dbReference type="NCBI Taxonomy" id="5936"/>
    <lineage>
        <taxon>Eukaryota</taxon>
        <taxon>Sar</taxon>
        <taxon>Alveolata</taxon>
        <taxon>Ciliophora</taxon>
        <taxon>Intramacronucleata</taxon>
        <taxon>Spirotrichea</taxon>
        <taxon>Hypotrichia</taxon>
        <taxon>Euplotida</taxon>
        <taxon>Euplotidae</taxon>
        <taxon>Moneuplotes</taxon>
    </lineage>
</organism>
<dbReference type="Gene3D" id="3.40.395.10">
    <property type="entry name" value="Adenoviral Proteinase, Chain A"/>
    <property type="match status" value="1"/>
</dbReference>
<dbReference type="InterPro" id="IPR003653">
    <property type="entry name" value="Peptidase_C48_C"/>
</dbReference>
<dbReference type="Proteomes" id="UP001295684">
    <property type="component" value="Unassembled WGS sequence"/>
</dbReference>
<reference evidence="6" key="1">
    <citation type="submission" date="2023-07" db="EMBL/GenBank/DDBJ databases">
        <authorList>
            <consortium name="AG Swart"/>
            <person name="Singh M."/>
            <person name="Singh A."/>
            <person name="Seah K."/>
            <person name="Emmerich C."/>
        </authorList>
    </citation>
    <scope>NUCLEOTIDE SEQUENCE</scope>
    <source>
        <strain evidence="6">DP1</strain>
    </source>
</reference>
<keyword evidence="7" id="KW-1185">Reference proteome</keyword>
<gene>
    <name evidence="6" type="ORF">ECRASSUSDP1_LOCUS17203</name>
</gene>
<name>A0AAD1XMX4_EUPCR</name>
<sequence length="314" mass="36086">MFSLSQFDALLLESTLEVNSVAFLARNFINENNSCRITERKRDYKYQSKLFQEVSVITDKFKDMYQEMLEIILQDKKLLGDKLDEELLKESSDEDLLDEEEPLKSIPSSEFGDISPLLEKREWLNDNCIDAFVSLISSQPEFREKNTIILSSAWFSFLNSWSGNGEAKCERILSKKLNKSKTQVSKIIIPICYEDHWICCEIDISNLSVKTFNSLSYSTSKSANIAGRKIQKFFESSKSINNILINIFKTPTCSPEFSLTSAKCAQQENAYDCGVYVCLNILALTLSKTPDCEPRFLRNRLFNAIIHQDLKYLN</sequence>
<comment type="caution">
    <text evidence="6">The sequence shown here is derived from an EMBL/GenBank/DDBJ whole genome shotgun (WGS) entry which is preliminary data.</text>
</comment>
<evidence type="ECO:0000256" key="1">
    <source>
        <dbReference type="ARBA" id="ARBA00005234"/>
    </source>
</evidence>
<dbReference type="PANTHER" id="PTHR46468">
    <property type="entry name" value="SENTRIN-SPECIFIC PROTEASE 8"/>
    <property type="match status" value="1"/>
</dbReference>
<dbReference type="PROSITE" id="PS50600">
    <property type="entry name" value="ULP_PROTEASE"/>
    <property type="match status" value="1"/>
</dbReference>
<comment type="similarity">
    <text evidence="1">Belongs to the peptidase C48 family.</text>
</comment>
<evidence type="ECO:0000313" key="6">
    <source>
        <dbReference type="EMBL" id="CAI2375838.1"/>
    </source>
</evidence>
<feature type="domain" description="Ubiquitin-like protease family profile" evidence="5">
    <location>
        <begin position="107"/>
        <end position="284"/>
    </location>
</feature>
<protein>
    <recommendedName>
        <fullName evidence="5">Ubiquitin-like protease family profile domain-containing protein</fullName>
    </recommendedName>
</protein>